<gene>
    <name evidence="1" type="ORF">EHQ24_15160</name>
</gene>
<organism evidence="1 2">
    <name type="scientific">Leptospira noumeaensis</name>
    <dbReference type="NCBI Taxonomy" id="2484964"/>
    <lineage>
        <taxon>Bacteria</taxon>
        <taxon>Pseudomonadati</taxon>
        <taxon>Spirochaetota</taxon>
        <taxon>Spirochaetia</taxon>
        <taxon>Leptospirales</taxon>
        <taxon>Leptospiraceae</taxon>
        <taxon>Leptospira</taxon>
    </lineage>
</organism>
<name>A0A4R9I8P2_9LEPT</name>
<evidence type="ECO:0000313" key="2">
    <source>
        <dbReference type="Proteomes" id="UP000298009"/>
    </source>
</evidence>
<evidence type="ECO:0000313" key="1">
    <source>
        <dbReference type="EMBL" id="TGK82575.1"/>
    </source>
</evidence>
<protein>
    <submittedName>
        <fullName evidence="1">Uncharacterized protein</fullName>
    </submittedName>
</protein>
<reference evidence="1" key="1">
    <citation type="journal article" date="2019" name="PLoS Negl. Trop. Dis.">
        <title>Revisiting the worldwide diversity of Leptospira species in the environment.</title>
        <authorList>
            <person name="Vincent A.T."/>
            <person name="Schiettekatte O."/>
            <person name="Bourhy P."/>
            <person name="Veyrier F.J."/>
            <person name="Picardeau M."/>
        </authorList>
    </citation>
    <scope>NUCLEOTIDE SEQUENCE [LARGE SCALE GENOMIC DNA]</scope>
    <source>
        <strain evidence="1">201800287</strain>
    </source>
</reference>
<accession>A0A4R9I8P2</accession>
<dbReference type="AlphaFoldDB" id="A0A4R9I8P2"/>
<comment type="caution">
    <text evidence="1">The sequence shown here is derived from an EMBL/GenBank/DDBJ whole genome shotgun (WGS) entry which is preliminary data.</text>
</comment>
<dbReference type="OrthoDB" id="334130at2"/>
<proteinExistence type="predicted"/>
<dbReference type="RefSeq" id="WP_135587207.1">
    <property type="nucleotide sequence ID" value="NZ_RQFK01000026.1"/>
</dbReference>
<sequence length="60" mass="7515">MDQNKEEWETLTLRLFRRVEELESLMSEVQSDLVRYRAIREEWYHWHSAWKEEYAKRAVG</sequence>
<dbReference type="Proteomes" id="UP000298009">
    <property type="component" value="Unassembled WGS sequence"/>
</dbReference>
<dbReference type="EMBL" id="RQFK01000026">
    <property type="protein sequence ID" value="TGK82575.1"/>
    <property type="molecule type" value="Genomic_DNA"/>
</dbReference>
<keyword evidence="2" id="KW-1185">Reference proteome</keyword>